<evidence type="ECO:0000256" key="3">
    <source>
        <dbReference type="ARBA" id="ARBA00022989"/>
    </source>
</evidence>
<evidence type="ECO:0000256" key="5">
    <source>
        <dbReference type="SAM" id="Phobius"/>
    </source>
</evidence>
<protein>
    <submittedName>
        <fullName evidence="7">Major facilitator superfamily domain-containing protein</fullName>
    </submittedName>
</protein>
<dbReference type="PANTHER" id="PTHR23501:SF43">
    <property type="entry name" value="MULTIDRUG TRANSPORTER, PUTATIVE (AFU_ORTHOLOGUE AFUA_6G03040)-RELATED"/>
    <property type="match status" value="1"/>
</dbReference>
<evidence type="ECO:0000256" key="1">
    <source>
        <dbReference type="ARBA" id="ARBA00004141"/>
    </source>
</evidence>
<feature type="transmembrane region" description="Helical" evidence="5">
    <location>
        <begin position="83"/>
        <end position="108"/>
    </location>
</feature>
<dbReference type="EMBL" id="JAADJZ010000012">
    <property type="protein sequence ID" value="KAF2871119.1"/>
    <property type="molecule type" value="Genomic_DNA"/>
</dbReference>
<evidence type="ECO:0000313" key="8">
    <source>
        <dbReference type="Proteomes" id="UP000481861"/>
    </source>
</evidence>
<name>A0A7C8M7Y0_9PLEO</name>
<feature type="transmembrane region" description="Helical" evidence="5">
    <location>
        <begin position="21"/>
        <end position="42"/>
    </location>
</feature>
<feature type="transmembrane region" description="Helical" evidence="5">
    <location>
        <begin position="54"/>
        <end position="71"/>
    </location>
</feature>
<feature type="transmembrane region" description="Helical" evidence="5">
    <location>
        <begin position="139"/>
        <end position="158"/>
    </location>
</feature>
<comment type="caution">
    <text evidence="7">The sequence shown here is derived from an EMBL/GenBank/DDBJ whole genome shotgun (WGS) entry which is preliminary data.</text>
</comment>
<dbReference type="InterPro" id="IPR036259">
    <property type="entry name" value="MFS_trans_sf"/>
</dbReference>
<feature type="transmembrane region" description="Helical" evidence="5">
    <location>
        <begin position="303"/>
        <end position="323"/>
    </location>
</feature>
<evidence type="ECO:0000256" key="2">
    <source>
        <dbReference type="ARBA" id="ARBA00022692"/>
    </source>
</evidence>
<feature type="domain" description="Major facilitator superfamily (MFS) profile" evidence="6">
    <location>
        <begin position="17"/>
        <end position="467"/>
    </location>
</feature>
<dbReference type="Gene3D" id="1.20.1250.20">
    <property type="entry name" value="MFS general substrate transporter like domains"/>
    <property type="match status" value="1"/>
</dbReference>
<reference evidence="7 8" key="1">
    <citation type="submission" date="2020-01" db="EMBL/GenBank/DDBJ databases">
        <authorList>
            <consortium name="DOE Joint Genome Institute"/>
            <person name="Haridas S."/>
            <person name="Albert R."/>
            <person name="Binder M."/>
            <person name="Bloem J."/>
            <person name="Labutti K."/>
            <person name="Salamov A."/>
            <person name="Andreopoulos B."/>
            <person name="Baker S.E."/>
            <person name="Barry K."/>
            <person name="Bills G."/>
            <person name="Bluhm B.H."/>
            <person name="Cannon C."/>
            <person name="Castanera R."/>
            <person name="Culley D.E."/>
            <person name="Daum C."/>
            <person name="Ezra D."/>
            <person name="Gonzalez J.B."/>
            <person name="Henrissat B."/>
            <person name="Kuo A."/>
            <person name="Liang C."/>
            <person name="Lipzen A."/>
            <person name="Lutzoni F."/>
            <person name="Magnuson J."/>
            <person name="Mondo S."/>
            <person name="Nolan M."/>
            <person name="Ohm R."/>
            <person name="Pangilinan J."/>
            <person name="Park H.-J.H."/>
            <person name="Ramirez L."/>
            <person name="Alfaro M."/>
            <person name="Sun H."/>
            <person name="Tritt A."/>
            <person name="Yoshinaga Y."/>
            <person name="Zwiers L.-H.L."/>
            <person name="Turgeon B.G."/>
            <person name="Goodwin S.B."/>
            <person name="Spatafora J.W."/>
            <person name="Crous P.W."/>
            <person name="Grigoriev I.V."/>
        </authorList>
    </citation>
    <scope>NUCLEOTIDE SEQUENCE [LARGE SCALE GENOMIC DNA]</scope>
    <source>
        <strain evidence="7 8">CBS 611.86</strain>
    </source>
</reference>
<dbReference type="Proteomes" id="UP000481861">
    <property type="component" value="Unassembled WGS sequence"/>
</dbReference>
<dbReference type="InterPro" id="IPR020846">
    <property type="entry name" value="MFS_dom"/>
</dbReference>
<gene>
    <name evidence="7" type="ORF">BDV95DRAFT_628977</name>
</gene>
<dbReference type="GO" id="GO:0005886">
    <property type="term" value="C:plasma membrane"/>
    <property type="evidence" value="ECO:0007669"/>
    <property type="project" value="TreeGrafter"/>
</dbReference>
<dbReference type="AlphaFoldDB" id="A0A7C8M7Y0"/>
<evidence type="ECO:0000256" key="4">
    <source>
        <dbReference type="ARBA" id="ARBA00023136"/>
    </source>
</evidence>
<keyword evidence="8" id="KW-1185">Reference proteome</keyword>
<dbReference type="PANTHER" id="PTHR23501">
    <property type="entry name" value="MAJOR FACILITATOR SUPERFAMILY"/>
    <property type="match status" value="1"/>
</dbReference>
<dbReference type="GO" id="GO:0022857">
    <property type="term" value="F:transmembrane transporter activity"/>
    <property type="evidence" value="ECO:0007669"/>
    <property type="project" value="InterPro"/>
</dbReference>
<organism evidence="7 8">
    <name type="scientific">Massariosphaeria phaeospora</name>
    <dbReference type="NCBI Taxonomy" id="100035"/>
    <lineage>
        <taxon>Eukaryota</taxon>
        <taxon>Fungi</taxon>
        <taxon>Dikarya</taxon>
        <taxon>Ascomycota</taxon>
        <taxon>Pezizomycotina</taxon>
        <taxon>Dothideomycetes</taxon>
        <taxon>Pleosporomycetidae</taxon>
        <taxon>Pleosporales</taxon>
        <taxon>Pleosporales incertae sedis</taxon>
        <taxon>Massariosphaeria</taxon>
    </lineage>
</organism>
<sequence>MRPIGNCYLSGWRLHCTTLGIVLSLLLVNLEVIIVGTSFVAITNDLQGFSETSWVVSGYLVMYMGFNIIWGKLSDIFGRKSMFIANIAIFTVWCPGCGASQTMTQLIICRAFQGLGGAGCFSLATVMTYEFVPKDKLGMYSAFNALSVALAMLMGPLFGGLINNHSTWRWIFYLDLPAGGFVMAVLLLGIPNGFPHHNVPKNERRKPGGLKAVGRVDFFGLLTLLAGSLMISAVLLEYSLRQGWGAPGSVLLLWYIAVGDFKRLQLVSGVSALGAGERLLPYTFTAALGAALAMIMGSKRRVAIYQILFIGVILQTVGIALLTTLPTTNEWPDRAYGFLVIAGVGLGILLGIGILATPFIVAPRNIADAGGSLIQFRFLGGVIGLAIVSNVFNSRLRDGLAGLLTPQQLLTSDRDTSILATLAPHVRDEVVRVFANEYNYQNKIIVAFAAAQLLTAGMVWNKRWSKLG</sequence>
<feature type="transmembrane region" description="Helical" evidence="5">
    <location>
        <begin position="170"/>
        <end position="191"/>
    </location>
</feature>
<feature type="transmembrane region" description="Helical" evidence="5">
    <location>
        <begin position="212"/>
        <end position="236"/>
    </location>
</feature>
<dbReference type="SUPFAM" id="SSF103473">
    <property type="entry name" value="MFS general substrate transporter"/>
    <property type="match status" value="1"/>
</dbReference>
<dbReference type="PROSITE" id="PS50850">
    <property type="entry name" value="MFS"/>
    <property type="match status" value="1"/>
</dbReference>
<keyword evidence="4 5" id="KW-0472">Membrane</keyword>
<keyword evidence="3 5" id="KW-1133">Transmembrane helix</keyword>
<dbReference type="Pfam" id="PF07690">
    <property type="entry name" value="MFS_1"/>
    <property type="match status" value="1"/>
</dbReference>
<evidence type="ECO:0000259" key="6">
    <source>
        <dbReference type="PROSITE" id="PS50850"/>
    </source>
</evidence>
<feature type="transmembrane region" description="Helical" evidence="5">
    <location>
        <begin position="114"/>
        <end position="132"/>
    </location>
</feature>
<accession>A0A7C8M7Y0</accession>
<dbReference type="InterPro" id="IPR011701">
    <property type="entry name" value="MFS"/>
</dbReference>
<evidence type="ECO:0000313" key="7">
    <source>
        <dbReference type="EMBL" id="KAF2871119.1"/>
    </source>
</evidence>
<dbReference type="OrthoDB" id="440553at2759"/>
<comment type="subcellular location">
    <subcellularLocation>
        <location evidence="1">Membrane</location>
        <topology evidence="1">Multi-pass membrane protein</topology>
    </subcellularLocation>
</comment>
<keyword evidence="2 5" id="KW-0812">Transmembrane</keyword>
<proteinExistence type="predicted"/>
<feature type="transmembrane region" description="Helical" evidence="5">
    <location>
        <begin position="373"/>
        <end position="392"/>
    </location>
</feature>
<feature type="transmembrane region" description="Helical" evidence="5">
    <location>
        <begin position="335"/>
        <end position="361"/>
    </location>
</feature>